<keyword evidence="2 7" id="KW-0349">Heme</keyword>
<dbReference type="SUPFAM" id="SSF47175">
    <property type="entry name" value="Cytochromes"/>
    <property type="match status" value="1"/>
</dbReference>
<gene>
    <name evidence="9" type="ORF">MC45_00480</name>
</gene>
<keyword evidence="1" id="KW-0813">Transport</keyword>
<dbReference type="Pfam" id="PF01322">
    <property type="entry name" value="Cytochrom_C_2"/>
    <property type="match status" value="1"/>
</dbReference>
<organism evidence="9 10">
    <name type="scientific">Sphingomonas taxi</name>
    <dbReference type="NCBI Taxonomy" id="1549858"/>
    <lineage>
        <taxon>Bacteria</taxon>
        <taxon>Pseudomonadati</taxon>
        <taxon>Pseudomonadota</taxon>
        <taxon>Alphaproteobacteria</taxon>
        <taxon>Sphingomonadales</taxon>
        <taxon>Sphingomonadaceae</taxon>
        <taxon>Sphingomonas</taxon>
    </lineage>
</organism>
<dbReference type="Gene3D" id="1.20.120.10">
    <property type="entry name" value="Cytochrome c/b562"/>
    <property type="match status" value="1"/>
</dbReference>
<reference evidence="9 10" key="1">
    <citation type="submission" date="2014-09" db="EMBL/GenBank/DDBJ databases">
        <title>Using Illumina technology Improving SMRT sequencing Genome Assembly by RASTools.</title>
        <authorList>
            <person name="Zhou Y."/>
            <person name="Ma T."/>
            <person name="Liu T."/>
        </authorList>
    </citation>
    <scope>NUCLEOTIDE SEQUENCE [LARGE SCALE GENOMIC DNA]</scope>
    <source>
        <strain evidence="9 10">ATCC 55669</strain>
    </source>
</reference>
<evidence type="ECO:0000313" key="10">
    <source>
        <dbReference type="Proteomes" id="UP000033200"/>
    </source>
</evidence>
<dbReference type="PIRSF" id="PIRSF000027">
    <property type="entry name" value="Cytc_c_prime"/>
    <property type="match status" value="1"/>
</dbReference>
<dbReference type="GO" id="GO:0020037">
    <property type="term" value="F:heme binding"/>
    <property type="evidence" value="ECO:0007669"/>
    <property type="project" value="InterPro"/>
</dbReference>
<dbReference type="PROSITE" id="PS51009">
    <property type="entry name" value="CYTCII"/>
    <property type="match status" value="1"/>
</dbReference>
<accession>A0A097EK03</accession>
<evidence type="ECO:0000256" key="5">
    <source>
        <dbReference type="ARBA" id="ARBA00023004"/>
    </source>
</evidence>
<keyword evidence="5 6" id="KW-0408">Iron</keyword>
<evidence type="ECO:0000256" key="2">
    <source>
        <dbReference type="ARBA" id="ARBA00022617"/>
    </source>
</evidence>
<dbReference type="InterPro" id="IPR015984">
    <property type="entry name" value="Cyt_c_prime_subgr"/>
</dbReference>
<name>A0A097EK03_9SPHN</name>
<evidence type="ECO:0000256" key="7">
    <source>
        <dbReference type="PIRSR" id="PIRSR000027-2"/>
    </source>
</evidence>
<feature type="binding site" description="covalent" evidence="7">
    <location>
        <position position="142"/>
    </location>
    <ligand>
        <name>heme c</name>
        <dbReference type="ChEBI" id="CHEBI:61717"/>
    </ligand>
</feature>
<evidence type="ECO:0000256" key="3">
    <source>
        <dbReference type="ARBA" id="ARBA00022723"/>
    </source>
</evidence>
<dbReference type="KEGG" id="stax:MC45_00480"/>
<keyword evidence="4" id="KW-0249">Electron transport</keyword>
<dbReference type="PRINTS" id="PR00608">
    <property type="entry name" value="CYTCHROMECII"/>
</dbReference>
<dbReference type="AlphaFoldDB" id="A0A097EK03"/>
<evidence type="ECO:0000256" key="6">
    <source>
        <dbReference type="PIRSR" id="PIRSR000027-1"/>
    </source>
</evidence>
<proteinExistence type="predicted"/>
<keyword evidence="10" id="KW-1185">Reference proteome</keyword>
<feature type="signal peptide" evidence="8">
    <location>
        <begin position="1"/>
        <end position="19"/>
    </location>
</feature>
<keyword evidence="8" id="KW-0732">Signal</keyword>
<feature type="binding site" description="covalent" evidence="7">
    <location>
        <position position="139"/>
    </location>
    <ligand>
        <name>heme c</name>
        <dbReference type="ChEBI" id="CHEBI:61717"/>
    </ligand>
</feature>
<keyword evidence="3 6" id="KW-0479">Metal-binding</keyword>
<evidence type="ECO:0000256" key="4">
    <source>
        <dbReference type="ARBA" id="ARBA00022982"/>
    </source>
</evidence>
<dbReference type="eggNOG" id="COG3909">
    <property type="taxonomic scope" value="Bacteria"/>
</dbReference>
<evidence type="ECO:0000313" key="9">
    <source>
        <dbReference type="EMBL" id="AIT07883.1"/>
    </source>
</evidence>
<evidence type="ECO:0008006" key="11">
    <source>
        <dbReference type="Google" id="ProtNLM"/>
    </source>
</evidence>
<dbReference type="GO" id="GO:0009055">
    <property type="term" value="F:electron transfer activity"/>
    <property type="evidence" value="ECO:0007669"/>
    <property type="project" value="InterPro"/>
</dbReference>
<dbReference type="GO" id="GO:0022900">
    <property type="term" value="P:electron transport chain"/>
    <property type="evidence" value="ECO:0007669"/>
    <property type="project" value="InterPro"/>
</dbReference>
<comment type="PTM">
    <text evidence="7">Binds 1 heme group per subunit.</text>
</comment>
<dbReference type="EMBL" id="CP009571">
    <property type="protein sequence ID" value="AIT07883.1"/>
    <property type="molecule type" value="Genomic_DNA"/>
</dbReference>
<dbReference type="InterPro" id="IPR002321">
    <property type="entry name" value="Cyt_c_II"/>
</dbReference>
<evidence type="ECO:0000256" key="1">
    <source>
        <dbReference type="ARBA" id="ARBA00022448"/>
    </source>
</evidence>
<evidence type="ECO:0000256" key="8">
    <source>
        <dbReference type="SAM" id="SignalP"/>
    </source>
</evidence>
<dbReference type="GO" id="GO:0005506">
    <property type="term" value="F:iron ion binding"/>
    <property type="evidence" value="ECO:0007669"/>
    <property type="project" value="InterPro"/>
</dbReference>
<sequence length="152" mass="16126">MTRGLPTIIMLLAGTAAVAGGINDVIATRQAHYREIGKAFKAINDQLKSDSPDLAVIRANAPVVERLARQQGKENWFPAGSQAGQGLQTSAKPAIWQNRADFEAKRADFLRAAAGYTAITGRGDVAAIGAATATIGKTCKGCHESYRDQDRS</sequence>
<protein>
    <recommendedName>
        <fullName evidence="11">Cytochrome C</fullName>
    </recommendedName>
</protein>
<dbReference type="Proteomes" id="UP000033200">
    <property type="component" value="Chromosome"/>
</dbReference>
<dbReference type="GO" id="GO:0042597">
    <property type="term" value="C:periplasmic space"/>
    <property type="evidence" value="ECO:0007669"/>
    <property type="project" value="InterPro"/>
</dbReference>
<feature type="binding site" description="axial binding residue" evidence="6">
    <location>
        <position position="143"/>
    </location>
    <ligand>
        <name>heme c</name>
        <dbReference type="ChEBI" id="CHEBI:61717"/>
    </ligand>
    <ligandPart>
        <name>Fe</name>
        <dbReference type="ChEBI" id="CHEBI:18248"/>
    </ligandPart>
</feature>
<dbReference type="InterPro" id="IPR010980">
    <property type="entry name" value="Cyt_c/b562"/>
</dbReference>
<dbReference type="InterPro" id="IPR012127">
    <property type="entry name" value="Cyt_c_prime"/>
</dbReference>
<feature type="chain" id="PRO_5001934249" description="Cytochrome C" evidence="8">
    <location>
        <begin position="20"/>
        <end position="152"/>
    </location>
</feature>
<dbReference type="HOGENOM" id="CLU_106713_2_0_5"/>